<dbReference type="Pfam" id="PF18368">
    <property type="entry name" value="Ig_GlcNase"/>
    <property type="match status" value="1"/>
</dbReference>
<dbReference type="EMBL" id="FNVU01000024">
    <property type="protein sequence ID" value="SEG91582.1"/>
    <property type="molecule type" value="Genomic_DNA"/>
</dbReference>
<dbReference type="InterPro" id="IPR008979">
    <property type="entry name" value="Galactose-bd-like_sf"/>
</dbReference>
<dbReference type="OrthoDB" id="9758603at2"/>
<accession>A0A1H6E1X5</accession>
<dbReference type="Pfam" id="PF00754">
    <property type="entry name" value="F5_F8_type_C"/>
    <property type="match status" value="1"/>
</dbReference>
<dbReference type="InterPro" id="IPR054593">
    <property type="entry name" value="Beta-mannosidase-like_N2"/>
</dbReference>
<evidence type="ECO:0000256" key="1">
    <source>
        <dbReference type="ARBA" id="ARBA00007401"/>
    </source>
</evidence>
<evidence type="ECO:0000256" key="4">
    <source>
        <dbReference type="SAM" id="MobiDB-lite"/>
    </source>
</evidence>
<protein>
    <submittedName>
        <fullName evidence="7">F5/8 type C domain-containing protein</fullName>
    </submittedName>
</protein>
<dbReference type="PROSITE" id="PS50022">
    <property type="entry name" value="FA58C_3"/>
    <property type="match status" value="2"/>
</dbReference>
<dbReference type="Gene3D" id="2.60.40.10">
    <property type="entry name" value="Immunoglobulins"/>
    <property type="match status" value="3"/>
</dbReference>
<dbReference type="InterPro" id="IPR013783">
    <property type="entry name" value="Ig-like_fold"/>
</dbReference>
<dbReference type="SUPFAM" id="SSF51445">
    <property type="entry name" value="(Trans)glycosidases"/>
    <property type="match status" value="1"/>
</dbReference>
<dbReference type="InterPro" id="IPR036156">
    <property type="entry name" value="Beta-gal/glucu_dom_sf"/>
</dbReference>
<dbReference type="Pfam" id="PF00703">
    <property type="entry name" value="Glyco_hydro_2"/>
    <property type="match status" value="1"/>
</dbReference>
<dbReference type="AlphaFoldDB" id="A0A1H6E1X5"/>
<dbReference type="InterPro" id="IPR017853">
    <property type="entry name" value="GH"/>
</dbReference>
<keyword evidence="3" id="KW-0326">Glycosidase</keyword>
<dbReference type="GO" id="GO:0004553">
    <property type="term" value="F:hydrolase activity, hydrolyzing O-glycosyl compounds"/>
    <property type="evidence" value="ECO:0007669"/>
    <property type="project" value="InterPro"/>
</dbReference>
<feature type="region of interest" description="Disordered" evidence="4">
    <location>
        <begin position="634"/>
        <end position="659"/>
    </location>
</feature>
<keyword evidence="8" id="KW-1185">Reference proteome</keyword>
<comment type="similarity">
    <text evidence="1">Belongs to the glycosyl hydrolase 2 family.</text>
</comment>
<feature type="chain" id="PRO_5009296506" evidence="5">
    <location>
        <begin position="37"/>
        <end position="1218"/>
    </location>
</feature>
<dbReference type="PANTHER" id="PTHR43536">
    <property type="entry name" value="MANNOSYLGLYCOPROTEIN ENDO-BETA-MANNOSIDASE"/>
    <property type="match status" value="1"/>
</dbReference>
<evidence type="ECO:0000313" key="7">
    <source>
        <dbReference type="EMBL" id="SEG91582.1"/>
    </source>
</evidence>
<proteinExistence type="inferred from homology"/>
<feature type="domain" description="F5/8 type C" evidence="6">
    <location>
        <begin position="612"/>
        <end position="708"/>
    </location>
</feature>
<sequence length="1218" mass="129980">MPEHQPRTSRRTFLRTNATLLAGFALSAALPEAAHAAGSAAPAGASAAAQAAAGGTDLARYRPVAVSSTDWAPTPGSFAVDGLAQSGVRGSGWRAAAGDPQWISVDLQAPATIESVVLVFEADSSDPGFTPDPGINPFLHTTGFEALSSCAVAFSLEVSDDGDAWRSVYETSSGTGGTMTITLPEPVTARWIRMTSTKRANANPVGLNGFEVYGSCRTHRPAATGWTDWGRHTAQAPALKVAGDGTVPLESGWTLTMDDLAGSDDGAALSAGGLDVSGWLPATVPGTVHASLVEQGHLPEPTVGFNNMRAPEALSRHGWWYRRAFHLPAGLATGHGRRVWLEFDGVNHQAEVWLNGGKVGEVTYPVARAAFDVTGALGSGEQVLAVSIAPMPHPGNPGDKGPSGISTLNSVAAAADSPTYLSISGWDWMPAVRDRAAGIWNHVRLRSTGDVVIGDPRVDTALPDLPAAGAAEVTVVVPVRNAGGAAQRTTVGATLHGARVSSTVTLAAGESREIVFAPADHPQLRIATPQLWWPNGYGDPALHDLVLTATAAGKTSDRRTAQVGLRQFDYHYDQPIVIGSNGHSAPQTVNLPQQQARYVRIQCGKRATGFGASMWTLSVLDSAAPGTDLALHRTATASSSDNDSDQPANAVDGSDTTRWSSGYSDDQWIQVDLGASAAFDQVVITWETAYALTFTVQVSDDGATWTDVQSVSNTGTQLQIAVNGVRVLCRGGNWGFDELLRRMLPDRMDDAVGMHRDMNFTMIRNWIGSSNREEFFAACDRNGILVWNDFWEGDAIFPPDAGLTAFLDIARDTVLRYRHHPCLAVWCATNESDPPAAIDAGLRAAVTAVHPGILYQGNSAGGIVTGHGPYSWIDPAKYFSGDTYSIGSYGFHSEIGIPTVPVAESMRHLAGDQPSWPIGDVWFHHDWCTRGGQNPDTYRAAVDDRFGASDSLDDFCARAQFVNYESMRAIFEAYNATMWDDASGVLLWMSHPAHHSTVWQTYDYDLDVNGSYYGARKGCEPLHVQASLADWQVHAVNQTAAALTGVTVTARLVDLHGTSLAAAQTRTLDVAASSSAAAFTVPFADGLPTPHLLRLTLTDRHGTQLSDNSYLRYRAASDVRAVNDLATARLRTGVRRTGRDEAVVSLRNDGDGVAALLRLGVRDAHADTRVLPARYSDNYLWLLPGESRDVTVSWPARALPSGEPRFTAEALNLPLRRL</sequence>
<dbReference type="Gene3D" id="3.20.20.80">
    <property type="entry name" value="Glycosidases"/>
    <property type="match status" value="1"/>
</dbReference>
<dbReference type="RefSeq" id="WP_103890122.1">
    <property type="nucleotide sequence ID" value="NZ_FNVU01000024.1"/>
</dbReference>
<evidence type="ECO:0000259" key="6">
    <source>
        <dbReference type="PROSITE" id="PS50022"/>
    </source>
</evidence>
<evidence type="ECO:0000256" key="5">
    <source>
        <dbReference type="SAM" id="SignalP"/>
    </source>
</evidence>
<dbReference type="GO" id="GO:0005975">
    <property type="term" value="P:carbohydrate metabolic process"/>
    <property type="evidence" value="ECO:0007669"/>
    <property type="project" value="InterPro"/>
</dbReference>
<dbReference type="InterPro" id="IPR041351">
    <property type="entry name" value="Ig_GlcNase"/>
</dbReference>
<dbReference type="SUPFAM" id="SSF49785">
    <property type="entry name" value="Galactose-binding domain-like"/>
    <property type="match status" value="3"/>
</dbReference>
<dbReference type="Pfam" id="PF22666">
    <property type="entry name" value="Glyco_hydro_2_N2"/>
    <property type="match status" value="1"/>
</dbReference>
<keyword evidence="2" id="KW-0378">Hydrolase</keyword>
<dbReference type="PROSITE" id="PS51318">
    <property type="entry name" value="TAT"/>
    <property type="match status" value="1"/>
</dbReference>
<dbReference type="InterPro" id="IPR043534">
    <property type="entry name" value="EBDG/EBM"/>
</dbReference>
<evidence type="ECO:0000313" key="8">
    <source>
        <dbReference type="Proteomes" id="UP000236754"/>
    </source>
</evidence>
<dbReference type="InterPro" id="IPR000421">
    <property type="entry name" value="FA58C"/>
</dbReference>
<dbReference type="SUPFAM" id="SSF49303">
    <property type="entry name" value="beta-Galactosidase/glucuronidase domain"/>
    <property type="match status" value="3"/>
</dbReference>
<dbReference type="Proteomes" id="UP000236754">
    <property type="component" value="Unassembled WGS sequence"/>
</dbReference>
<dbReference type="InterPro" id="IPR006311">
    <property type="entry name" value="TAT_signal"/>
</dbReference>
<organism evidence="7 8">
    <name type="scientific">Actinacidiphila yanglinensis</name>
    <dbReference type="NCBI Taxonomy" id="310779"/>
    <lineage>
        <taxon>Bacteria</taxon>
        <taxon>Bacillati</taxon>
        <taxon>Actinomycetota</taxon>
        <taxon>Actinomycetes</taxon>
        <taxon>Kitasatosporales</taxon>
        <taxon>Streptomycetaceae</taxon>
        <taxon>Actinacidiphila</taxon>
    </lineage>
</organism>
<name>A0A1H6E1X5_9ACTN</name>
<reference evidence="7 8" key="1">
    <citation type="submission" date="2016-10" db="EMBL/GenBank/DDBJ databases">
        <authorList>
            <person name="de Groot N.N."/>
        </authorList>
    </citation>
    <scope>NUCLEOTIDE SEQUENCE [LARGE SCALE GENOMIC DNA]</scope>
    <source>
        <strain evidence="7 8">CGMCC 4.2023</strain>
    </source>
</reference>
<dbReference type="PANTHER" id="PTHR43536:SF1">
    <property type="entry name" value="MANNOSYLGLYCOPROTEIN ENDO-BETA-MANNOSIDASE"/>
    <property type="match status" value="1"/>
</dbReference>
<dbReference type="InterPro" id="IPR006102">
    <property type="entry name" value="Ig-like_GH2"/>
</dbReference>
<dbReference type="Pfam" id="PF22633">
    <property type="entry name" value="F5_F8_type_C_2"/>
    <property type="match status" value="1"/>
</dbReference>
<feature type="signal peptide" evidence="5">
    <location>
        <begin position="1"/>
        <end position="36"/>
    </location>
</feature>
<dbReference type="Gene3D" id="2.60.120.260">
    <property type="entry name" value="Galactose-binding domain-like"/>
    <property type="match status" value="2"/>
</dbReference>
<gene>
    <name evidence="7" type="ORF">SAMN05216223_12418</name>
</gene>
<evidence type="ECO:0000256" key="3">
    <source>
        <dbReference type="ARBA" id="ARBA00023295"/>
    </source>
</evidence>
<evidence type="ECO:0000256" key="2">
    <source>
        <dbReference type="ARBA" id="ARBA00022801"/>
    </source>
</evidence>
<keyword evidence="5" id="KW-0732">Signal</keyword>
<feature type="domain" description="F5/8 type C" evidence="6">
    <location>
        <begin position="48"/>
        <end position="215"/>
    </location>
</feature>